<organism evidence="4 5">
    <name type="scientific">Phellinidium pouzarii</name>
    <dbReference type="NCBI Taxonomy" id="167371"/>
    <lineage>
        <taxon>Eukaryota</taxon>
        <taxon>Fungi</taxon>
        <taxon>Dikarya</taxon>
        <taxon>Basidiomycota</taxon>
        <taxon>Agaricomycotina</taxon>
        <taxon>Agaricomycetes</taxon>
        <taxon>Hymenochaetales</taxon>
        <taxon>Hymenochaetaceae</taxon>
        <taxon>Phellinidium</taxon>
    </lineage>
</organism>
<evidence type="ECO:0000256" key="1">
    <source>
        <dbReference type="ARBA" id="ARBA00005605"/>
    </source>
</evidence>
<dbReference type="GO" id="GO:0008157">
    <property type="term" value="F:protein phosphatase 1 binding"/>
    <property type="evidence" value="ECO:0007669"/>
    <property type="project" value="TreeGrafter"/>
</dbReference>
<dbReference type="PANTHER" id="PTHR20835">
    <property type="entry name" value="E3 UBIQUITIN-PROTEIN LIGASE PPP1R11-RELATED"/>
    <property type="match status" value="1"/>
</dbReference>
<gene>
    <name evidence="4" type="ORF">EW145_g1038</name>
</gene>
<accession>A0A4S4LGP2</accession>
<evidence type="ECO:0000313" key="4">
    <source>
        <dbReference type="EMBL" id="THH10885.1"/>
    </source>
</evidence>
<comment type="subcellular location">
    <subcellularLocation>
        <location evidence="2">Nucleus</location>
    </subcellularLocation>
</comment>
<keyword evidence="2" id="KW-0539">Nucleus</keyword>
<proteinExistence type="inferred from homology"/>
<dbReference type="GO" id="GO:0005634">
    <property type="term" value="C:nucleus"/>
    <property type="evidence" value="ECO:0007669"/>
    <property type="project" value="UniProtKB-SubCell"/>
</dbReference>
<evidence type="ECO:0000256" key="2">
    <source>
        <dbReference type="RuleBase" id="RU367162"/>
    </source>
</evidence>
<keyword evidence="5" id="KW-1185">Reference proteome</keyword>
<dbReference type="PANTHER" id="PTHR20835:SF0">
    <property type="entry name" value="E3 UBIQUITIN-PROTEIN LIGASE PPP1R11"/>
    <property type="match status" value="1"/>
</dbReference>
<dbReference type="GO" id="GO:0004865">
    <property type="term" value="F:protein serine/threonine phosphatase inhibitor activity"/>
    <property type="evidence" value="ECO:0007669"/>
    <property type="project" value="UniProtKB-UniRule"/>
</dbReference>
<dbReference type="Proteomes" id="UP000308199">
    <property type="component" value="Unassembled WGS sequence"/>
</dbReference>
<evidence type="ECO:0000256" key="3">
    <source>
        <dbReference type="SAM" id="MobiDB-lite"/>
    </source>
</evidence>
<comment type="function">
    <text evidence="2">Regulator of type 1 phosphatases which maintains protein phosphatase activity under strict control.</text>
</comment>
<name>A0A4S4LGP2_9AGAM</name>
<feature type="compositionally biased region" description="Low complexity" evidence="3">
    <location>
        <begin position="1"/>
        <end position="21"/>
    </location>
</feature>
<dbReference type="EMBL" id="SGPK01000025">
    <property type="protein sequence ID" value="THH10885.1"/>
    <property type="molecule type" value="Genomic_DNA"/>
</dbReference>
<sequence length="100" mass="10304">MSFVATRPSSSTAAPSGGSRTMILHDSQPREEGIPDAAGNEHASGDDAGRVQSVLRLRGGPRATPRVAWTEDVVDNEGMGKKKSKSAFCAPSPSVPPACG</sequence>
<comment type="similarity">
    <text evidence="1 2">Belongs to the YPI1 family.</text>
</comment>
<dbReference type="Pfam" id="PF07491">
    <property type="entry name" value="PPI_Ypi1"/>
    <property type="match status" value="1"/>
</dbReference>
<dbReference type="OrthoDB" id="307488at2759"/>
<dbReference type="AlphaFoldDB" id="A0A4S4LGP2"/>
<comment type="caution">
    <text evidence="4">The sequence shown here is derived from an EMBL/GenBank/DDBJ whole genome shotgun (WGS) entry which is preliminary data.</text>
</comment>
<dbReference type="InterPro" id="IPR011107">
    <property type="entry name" value="PPI_Ypi1"/>
</dbReference>
<protein>
    <recommendedName>
        <fullName evidence="2">Type 1 phosphatases regulator</fullName>
    </recommendedName>
</protein>
<feature type="region of interest" description="Disordered" evidence="3">
    <location>
        <begin position="1"/>
        <end position="100"/>
    </location>
</feature>
<evidence type="ECO:0000313" key="5">
    <source>
        <dbReference type="Proteomes" id="UP000308199"/>
    </source>
</evidence>
<reference evidence="4 5" key="1">
    <citation type="submission" date="2019-02" db="EMBL/GenBank/DDBJ databases">
        <title>Genome sequencing of the rare red list fungi Phellinidium pouzarii.</title>
        <authorList>
            <person name="Buettner E."/>
            <person name="Kellner H."/>
        </authorList>
    </citation>
    <scope>NUCLEOTIDE SEQUENCE [LARGE SCALE GENOMIC DNA]</scope>
    <source>
        <strain evidence="4 5">DSM 108285</strain>
    </source>
</reference>